<dbReference type="Pfam" id="PF21366">
    <property type="entry name" value="TRAFD1-XIAF1_ZnF"/>
    <property type="match status" value="1"/>
</dbReference>
<protein>
    <recommendedName>
        <fullName evidence="4">TRAFD1/XAF1 zinc finger domain-containing protein</fullName>
    </recommendedName>
</protein>
<dbReference type="SUPFAM" id="SSF49599">
    <property type="entry name" value="TRAF domain-like"/>
    <property type="match status" value="1"/>
</dbReference>
<dbReference type="Proteomes" id="UP000187209">
    <property type="component" value="Unassembled WGS sequence"/>
</dbReference>
<dbReference type="OrthoDB" id="300935at2759"/>
<dbReference type="InterPro" id="IPR013083">
    <property type="entry name" value="Znf_RING/FYVE/PHD"/>
</dbReference>
<sequence length="154" mass="17731">MPTCPNCQKDIPDEVFVLHEAHCSRFIEVCKQCDQSFPKNKKKEHDDKHHKKVKCPYCAKLVDDIELALHKTICEAKPKPCLYCGAIMELSLLLDHEDHCGSRTESCDICGKNVVIKDMPEHIQNCIEEQEYNENGSLKRKKNNHTIAKKRGKK</sequence>
<dbReference type="PANTHER" id="PTHR16295:SF10">
    <property type="entry name" value="EXPRESSED PROTEIN"/>
    <property type="match status" value="1"/>
</dbReference>
<evidence type="ECO:0000313" key="6">
    <source>
        <dbReference type="Proteomes" id="UP000187209"/>
    </source>
</evidence>
<dbReference type="GO" id="GO:0005739">
    <property type="term" value="C:mitochondrion"/>
    <property type="evidence" value="ECO:0007669"/>
    <property type="project" value="TreeGrafter"/>
</dbReference>
<keyword evidence="2" id="KW-0863">Zinc-finger</keyword>
<dbReference type="EMBL" id="MPUH01000102">
    <property type="protein sequence ID" value="OMJ90461.1"/>
    <property type="molecule type" value="Genomic_DNA"/>
</dbReference>
<keyword evidence="3" id="KW-0862">Zinc</keyword>
<evidence type="ECO:0000259" key="4">
    <source>
        <dbReference type="Pfam" id="PF21366"/>
    </source>
</evidence>
<accession>A0A1R2CN99</accession>
<organism evidence="5 6">
    <name type="scientific">Stentor coeruleus</name>
    <dbReference type="NCBI Taxonomy" id="5963"/>
    <lineage>
        <taxon>Eukaryota</taxon>
        <taxon>Sar</taxon>
        <taxon>Alveolata</taxon>
        <taxon>Ciliophora</taxon>
        <taxon>Postciliodesmatophora</taxon>
        <taxon>Heterotrichea</taxon>
        <taxon>Heterotrichida</taxon>
        <taxon>Stentoridae</taxon>
        <taxon>Stentor</taxon>
    </lineage>
</organism>
<dbReference type="InterPro" id="IPR051986">
    <property type="entry name" value="Innate_Immune_Apopt_Reg"/>
</dbReference>
<dbReference type="InterPro" id="IPR049439">
    <property type="entry name" value="TRAFD1-XIAF1_Znf"/>
</dbReference>
<proteinExistence type="predicted"/>
<name>A0A1R2CN99_9CILI</name>
<dbReference type="AlphaFoldDB" id="A0A1R2CN99"/>
<evidence type="ECO:0000313" key="5">
    <source>
        <dbReference type="EMBL" id="OMJ90461.1"/>
    </source>
</evidence>
<keyword evidence="1" id="KW-0479">Metal-binding</keyword>
<dbReference type="PANTHER" id="PTHR16295">
    <property type="entry name" value="TRAF-TYPE ZINC FINGER PROTEIN-RELATED"/>
    <property type="match status" value="1"/>
</dbReference>
<reference evidence="5 6" key="1">
    <citation type="submission" date="2016-11" db="EMBL/GenBank/DDBJ databases">
        <title>The macronuclear genome of Stentor coeruleus: a giant cell with tiny introns.</title>
        <authorList>
            <person name="Slabodnick M."/>
            <person name="Ruby J.G."/>
            <person name="Reiff S.B."/>
            <person name="Swart E.C."/>
            <person name="Gosai S."/>
            <person name="Prabakaran S."/>
            <person name="Witkowska E."/>
            <person name="Larue G.E."/>
            <person name="Fisher S."/>
            <person name="Freeman R.M."/>
            <person name="Gunawardena J."/>
            <person name="Chu W."/>
            <person name="Stover N.A."/>
            <person name="Gregory B.D."/>
            <person name="Nowacki M."/>
            <person name="Derisi J."/>
            <person name="Roy S.W."/>
            <person name="Marshall W.F."/>
            <person name="Sood P."/>
        </authorList>
    </citation>
    <scope>NUCLEOTIDE SEQUENCE [LARGE SCALE GENOMIC DNA]</scope>
    <source>
        <strain evidence="5">WM001</strain>
    </source>
</reference>
<dbReference type="Gene3D" id="3.30.40.10">
    <property type="entry name" value="Zinc/RING finger domain, C3HC4 (zinc finger)"/>
    <property type="match status" value="2"/>
</dbReference>
<evidence type="ECO:0000256" key="1">
    <source>
        <dbReference type="ARBA" id="ARBA00022723"/>
    </source>
</evidence>
<comment type="caution">
    <text evidence="5">The sequence shown here is derived from an EMBL/GenBank/DDBJ whole genome shotgun (WGS) entry which is preliminary data.</text>
</comment>
<dbReference type="Pfam" id="PF23580">
    <property type="entry name" value="Znf_XAF1_N"/>
    <property type="match status" value="1"/>
</dbReference>
<feature type="domain" description="TRAFD1/XAF1 zinc finger" evidence="4">
    <location>
        <begin position="93"/>
        <end position="126"/>
    </location>
</feature>
<evidence type="ECO:0000256" key="2">
    <source>
        <dbReference type="ARBA" id="ARBA00022771"/>
    </source>
</evidence>
<evidence type="ECO:0000256" key="3">
    <source>
        <dbReference type="ARBA" id="ARBA00022833"/>
    </source>
</evidence>
<keyword evidence="6" id="KW-1185">Reference proteome</keyword>
<dbReference type="GO" id="GO:0008270">
    <property type="term" value="F:zinc ion binding"/>
    <property type="evidence" value="ECO:0007669"/>
    <property type="project" value="UniProtKB-KW"/>
</dbReference>
<gene>
    <name evidence="5" type="ORF">SteCoe_7163</name>
</gene>